<dbReference type="PANTHER" id="PTHR21472:SF30">
    <property type="entry name" value="ENDONUCLEASE DOMAIN-CONTAINING 1 PROTEIN-RELATED"/>
    <property type="match status" value="1"/>
</dbReference>
<dbReference type="RefSeq" id="XP_031440931.1">
    <property type="nucleotide sequence ID" value="XM_031585071.2"/>
</dbReference>
<feature type="domain" description="ENPP1-3/EXOG-like endonuclease/phosphodiesterase" evidence="2">
    <location>
        <begin position="2"/>
        <end position="186"/>
    </location>
</feature>
<feature type="region of interest" description="Disordered" evidence="1">
    <location>
        <begin position="1"/>
        <end position="21"/>
    </location>
</feature>
<dbReference type="Gene3D" id="3.40.570.10">
    <property type="entry name" value="Extracellular Endonuclease, subunit A"/>
    <property type="match status" value="1"/>
</dbReference>
<dbReference type="KEGG" id="char:116224649"/>
<evidence type="ECO:0000259" key="2">
    <source>
        <dbReference type="SMART" id="SM00477"/>
    </source>
</evidence>
<proteinExistence type="predicted"/>
<dbReference type="SMART" id="SM00892">
    <property type="entry name" value="Endonuclease_NS"/>
    <property type="match status" value="1"/>
</dbReference>
<keyword evidence="4" id="KW-1185">Reference proteome</keyword>
<dbReference type="GO" id="GO:0046872">
    <property type="term" value="F:metal ion binding"/>
    <property type="evidence" value="ECO:0007669"/>
    <property type="project" value="InterPro"/>
</dbReference>
<protein>
    <submittedName>
        <fullName evidence="5">Endonuclease domain-containing 1 protein-like</fullName>
    </submittedName>
</protein>
<evidence type="ECO:0000313" key="5">
    <source>
        <dbReference type="RefSeq" id="XP_031440931.1"/>
    </source>
</evidence>
<dbReference type="GeneID" id="116224649"/>
<organism evidence="4 5">
    <name type="scientific">Clupea harengus</name>
    <name type="common">Atlantic herring</name>
    <dbReference type="NCBI Taxonomy" id="7950"/>
    <lineage>
        <taxon>Eukaryota</taxon>
        <taxon>Metazoa</taxon>
        <taxon>Chordata</taxon>
        <taxon>Craniata</taxon>
        <taxon>Vertebrata</taxon>
        <taxon>Euteleostomi</taxon>
        <taxon>Actinopterygii</taxon>
        <taxon>Neopterygii</taxon>
        <taxon>Teleostei</taxon>
        <taxon>Clupei</taxon>
        <taxon>Clupeiformes</taxon>
        <taxon>Clupeoidei</taxon>
        <taxon>Clupeidae</taxon>
        <taxon>Clupea</taxon>
    </lineage>
</organism>
<dbReference type="Proteomes" id="UP000515152">
    <property type="component" value="Chromosome 18"/>
</dbReference>
<dbReference type="Pfam" id="PF01223">
    <property type="entry name" value="Endonuclease_NS"/>
    <property type="match status" value="1"/>
</dbReference>
<dbReference type="GO" id="GO:0016787">
    <property type="term" value="F:hydrolase activity"/>
    <property type="evidence" value="ECO:0007669"/>
    <property type="project" value="InterPro"/>
</dbReference>
<dbReference type="InterPro" id="IPR044929">
    <property type="entry name" value="DNA/RNA_non-sp_Endonuclease_sf"/>
</dbReference>
<name>A0A6P8GSR7_CLUHA</name>
<dbReference type="InterPro" id="IPR020821">
    <property type="entry name" value="ENPP1-3/EXOG-like_nuc-like"/>
</dbReference>
<dbReference type="AlphaFoldDB" id="A0A6P8GSR7"/>
<dbReference type="InterPro" id="IPR001604">
    <property type="entry name" value="Endo_G_ENPP1-like_dom"/>
</dbReference>
<evidence type="ECO:0000259" key="3">
    <source>
        <dbReference type="SMART" id="SM00892"/>
    </source>
</evidence>
<accession>A0A6P8GSR7</accession>
<dbReference type="GO" id="GO:0003676">
    <property type="term" value="F:nucleic acid binding"/>
    <property type="evidence" value="ECO:0007669"/>
    <property type="project" value="InterPro"/>
</dbReference>
<reference evidence="5" key="1">
    <citation type="submission" date="2025-08" db="UniProtKB">
        <authorList>
            <consortium name="RefSeq"/>
        </authorList>
    </citation>
    <scope>IDENTIFICATION</scope>
</reference>
<dbReference type="InterPro" id="IPR039015">
    <property type="entry name" value="ENDOD1"/>
</dbReference>
<feature type="domain" description="DNA/RNA non-specific endonuclease/pyrophosphatase/phosphodiesterase" evidence="3">
    <location>
        <begin position="2"/>
        <end position="185"/>
    </location>
</feature>
<dbReference type="SUPFAM" id="SSF54060">
    <property type="entry name" value="His-Me finger endonucleases"/>
    <property type="match status" value="1"/>
</dbReference>
<dbReference type="PANTHER" id="PTHR21472">
    <property type="entry name" value="ENDONUCLEASE DOMAIN-CONTAINING 1 PROTEIN ENDOD1"/>
    <property type="match status" value="1"/>
</dbReference>
<dbReference type="InterPro" id="IPR044925">
    <property type="entry name" value="His-Me_finger_sf"/>
</dbReference>
<dbReference type="SMART" id="SM00477">
    <property type="entry name" value="NUC"/>
    <property type="match status" value="1"/>
</dbReference>
<evidence type="ECO:0000313" key="4">
    <source>
        <dbReference type="Proteomes" id="UP000515152"/>
    </source>
</evidence>
<dbReference type="OrthoDB" id="69221at2759"/>
<evidence type="ECO:0000256" key="1">
    <source>
        <dbReference type="SAM" id="MobiDB-lite"/>
    </source>
</evidence>
<gene>
    <name evidence="5" type="primary">LOC116224649</name>
</gene>
<sequence>MWNIEPQLDDQNKGPAMAPESSVSLAKRGMYQALNKDYAGSSYHKGHLYPVFHTNTQSCADATFTLTNAAPQDPSLNRGQWRKMEKDMAQWLKTKCLPNRAYMVTGVVPSSDPVVTVKNSTVNVPSHFWSAYCCLDNNKKPLMSRGYLVPNSNQEPQNMTVTDLDVKLSKLYSTNFMVFGGKCEAEVRVRVMVPRCTTRCQKLPNPRLVSRCRPVCRRIQRKLELVEQRRAGKGGRRQYYLFNSYSFIQLADIVTASSRLFKL</sequence>